<name>A0ABN7UEV1_GIGMA</name>
<dbReference type="EMBL" id="CAJVQB010002558">
    <property type="protein sequence ID" value="CAG8579409.1"/>
    <property type="molecule type" value="Genomic_DNA"/>
</dbReference>
<keyword evidence="2" id="KW-1185">Reference proteome</keyword>
<evidence type="ECO:0000313" key="2">
    <source>
        <dbReference type="Proteomes" id="UP000789901"/>
    </source>
</evidence>
<comment type="caution">
    <text evidence="1">The sequence shown here is derived from an EMBL/GenBank/DDBJ whole genome shotgun (WGS) entry which is preliminary data.</text>
</comment>
<accession>A0ABN7UEV1</accession>
<reference evidence="1 2" key="1">
    <citation type="submission" date="2021-06" db="EMBL/GenBank/DDBJ databases">
        <authorList>
            <person name="Kallberg Y."/>
            <person name="Tangrot J."/>
            <person name="Rosling A."/>
        </authorList>
    </citation>
    <scope>NUCLEOTIDE SEQUENCE [LARGE SCALE GENOMIC DNA]</scope>
    <source>
        <strain evidence="1 2">120-4 pot B 10/14</strain>
    </source>
</reference>
<sequence length="129" mass="14504">MSNKPREPVSDIDPQIKTYINSANQTIITTLLGRAETQRHRNKQLQKAIEKCFSKLEQASLSVNETSISNRITNKEAQNEQKTLATICLQLVIDEEIPQGNYLSIPILNNIIIDLVLLEASVSKKVNCQ</sequence>
<proteinExistence type="predicted"/>
<organism evidence="1 2">
    <name type="scientific">Gigaspora margarita</name>
    <dbReference type="NCBI Taxonomy" id="4874"/>
    <lineage>
        <taxon>Eukaryota</taxon>
        <taxon>Fungi</taxon>
        <taxon>Fungi incertae sedis</taxon>
        <taxon>Mucoromycota</taxon>
        <taxon>Glomeromycotina</taxon>
        <taxon>Glomeromycetes</taxon>
        <taxon>Diversisporales</taxon>
        <taxon>Gigasporaceae</taxon>
        <taxon>Gigaspora</taxon>
    </lineage>
</organism>
<dbReference type="Proteomes" id="UP000789901">
    <property type="component" value="Unassembled WGS sequence"/>
</dbReference>
<evidence type="ECO:0000313" key="1">
    <source>
        <dbReference type="EMBL" id="CAG8579409.1"/>
    </source>
</evidence>
<gene>
    <name evidence="1" type="ORF">GMARGA_LOCUS5874</name>
</gene>
<protein>
    <submittedName>
        <fullName evidence="1">11018_t:CDS:1</fullName>
    </submittedName>
</protein>